<feature type="compositionally biased region" description="Polar residues" evidence="6">
    <location>
        <begin position="296"/>
        <end position="308"/>
    </location>
</feature>
<feature type="compositionally biased region" description="Basic and acidic residues" evidence="6">
    <location>
        <begin position="1"/>
        <end position="15"/>
    </location>
</feature>
<keyword evidence="9" id="KW-1185">Reference proteome</keyword>
<feature type="region of interest" description="Disordered" evidence="6">
    <location>
        <begin position="1"/>
        <end position="80"/>
    </location>
</feature>
<feature type="compositionally biased region" description="Polar residues" evidence="6">
    <location>
        <begin position="38"/>
        <end position="48"/>
    </location>
</feature>
<evidence type="ECO:0000256" key="5">
    <source>
        <dbReference type="ARBA" id="ARBA00023242"/>
    </source>
</evidence>
<keyword evidence="5" id="KW-0539">Nucleus</keyword>
<proteinExistence type="predicted"/>
<evidence type="ECO:0000256" key="3">
    <source>
        <dbReference type="ARBA" id="ARBA00023125"/>
    </source>
</evidence>
<dbReference type="EMBL" id="JACMSC010000018">
    <property type="protein sequence ID" value="KAG6476965.1"/>
    <property type="molecule type" value="Genomic_DNA"/>
</dbReference>
<dbReference type="AlphaFoldDB" id="A0A8J5EYD6"/>
<accession>A0A8J5EYD6</accession>
<dbReference type="InterPro" id="IPR017887">
    <property type="entry name" value="TF_TCP_subgr"/>
</dbReference>
<keyword evidence="2" id="KW-0805">Transcription regulation</keyword>
<evidence type="ECO:0000256" key="6">
    <source>
        <dbReference type="SAM" id="MobiDB-lite"/>
    </source>
</evidence>
<feature type="domain" description="TCP" evidence="7">
    <location>
        <begin position="67"/>
        <end position="121"/>
    </location>
</feature>
<dbReference type="GO" id="GO:0003700">
    <property type="term" value="F:DNA-binding transcription factor activity"/>
    <property type="evidence" value="ECO:0007669"/>
    <property type="project" value="InterPro"/>
</dbReference>
<feature type="compositionally biased region" description="Basic and acidic residues" evidence="6">
    <location>
        <begin position="24"/>
        <end position="36"/>
    </location>
</feature>
<organism evidence="8 9">
    <name type="scientific">Zingiber officinale</name>
    <name type="common">Ginger</name>
    <name type="synonym">Amomum zingiber</name>
    <dbReference type="NCBI Taxonomy" id="94328"/>
    <lineage>
        <taxon>Eukaryota</taxon>
        <taxon>Viridiplantae</taxon>
        <taxon>Streptophyta</taxon>
        <taxon>Embryophyta</taxon>
        <taxon>Tracheophyta</taxon>
        <taxon>Spermatophyta</taxon>
        <taxon>Magnoliopsida</taxon>
        <taxon>Liliopsida</taxon>
        <taxon>Zingiberales</taxon>
        <taxon>Zingiberaceae</taxon>
        <taxon>Zingiber</taxon>
    </lineage>
</organism>
<dbReference type="GO" id="GO:0005634">
    <property type="term" value="C:nucleus"/>
    <property type="evidence" value="ECO:0007669"/>
    <property type="project" value="UniProtKB-SubCell"/>
</dbReference>
<protein>
    <recommendedName>
        <fullName evidence="7">TCP domain-containing protein</fullName>
    </recommendedName>
</protein>
<dbReference type="Proteomes" id="UP000734854">
    <property type="component" value="Unassembled WGS sequence"/>
</dbReference>
<evidence type="ECO:0000313" key="9">
    <source>
        <dbReference type="Proteomes" id="UP000734854"/>
    </source>
</evidence>
<feature type="compositionally biased region" description="Basic and acidic residues" evidence="6">
    <location>
        <begin position="66"/>
        <end position="78"/>
    </location>
</feature>
<dbReference type="Pfam" id="PF03634">
    <property type="entry name" value="TCP"/>
    <property type="match status" value="1"/>
</dbReference>
<comment type="caution">
    <text evidence="8">The sequence shown here is derived from an EMBL/GenBank/DDBJ whole genome shotgun (WGS) entry which is preliminary data.</text>
</comment>
<comment type="subcellular location">
    <subcellularLocation>
        <location evidence="1">Nucleus</location>
    </subcellularLocation>
</comment>
<name>A0A8J5EYD6_ZINOF</name>
<evidence type="ECO:0000256" key="2">
    <source>
        <dbReference type="ARBA" id="ARBA00023015"/>
    </source>
</evidence>
<feature type="region of interest" description="Disordered" evidence="6">
    <location>
        <begin position="265"/>
        <end position="308"/>
    </location>
</feature>
<dbReference type="PANTHER" id="PTHR31072:SF170">
    <property type="entry name" value="TRANSCRIPTION FACTOR TCP15-RELATED"/>
    <property type="match status" value="1"/>
</dbReference>
<dbReference type="GO" id="GO:0043565">
    <property type="term" value="F:sequence-specific DNA binding"/>
    <property type="evidence" value="ECO:0007669"/>
    <property type="project" value="TreeGrafter"/>
</dbReference>
<evidence type="ECO:0000313" key="8">
    <source>
        <dbReference type="EMBL" id="KAG6476965.1"/>
    </source>
</evidence>
<gene>
    <name evidence="8" type="ORF">ZIOFF_066215</name>
</gene>
<evidence type="ECO:0000256" key="1">
    <source>
        <dbReference type="ARBA" id="ARBA00004123"/>
    </source>
</evidence>
<dbReference type="PROSITE" id="PS51369">
    <property type="entry name" value="TCP"/>
    <property type="match status" value="1"/>
</dbReference>
<evidence type="ECO:0000259" key="7">
    <source>
        <dbReference type="PROSITE" id="PS51369"/>
    </source>
</evidence>
<sequence length="308" mass="33207">MNPKASPKEQPEDPSFHPAQALPRYDKKEADLREIRQAQPNREAQQVATAEEKGGQRRQLAPKRSSNKDRHTKVDGRGRRVRMPALCAARIFQLTRELGHKSDGETIQWLLQQAEPSIIAATGTGTIPASLLASSAATNLTSSSSSTTTSAGLHQSKLHELGQERANWAAFGVRSHPELWLPPVDGFNAALFQSAAAMGAMPLAASFPRVGFNGLEWPGSSINPMSFTSLLSGQKQSLPGLELGLSQHPQVGIFNPHSLSHFYHHVGQGSAGADAGAGGDHVQLPQQQEEDQRQQSLTPNENSEASEQ</sequence>
<dbReference type="OrthoDB" id="1911901at2759"/>
<keyword evidence="3" id="KW-0238">DNA-binding</keyword>
<evidence type="ECO:0000256" key="4">
    <source>
        <dbReference type="ARBA" id="ARBA00023163"/>
    </source>
</evidence>
<dbReference type="PANTHER" id="PTHR31072">
    <property type="entry name" value="TRANSCRIPTION FACTOR TCP4-RELATED"/>
    <property type="match status" value="1"/>
</dbReference>
<reference evidence="8 9" key="1">
    <citation type="submission" date="2020-08" db="EMBL/GenBank/DDBJ databases">
        <title>Plant Genome Project.</title>
        <authorList>
            <person name="Zhang R.-G."/>
        </authorList>
    </citation>
    <scope>NUCLEOTIDE SEQUENCE [LARGE SCALE GENOMIC DNA]</scope>
    <source>
        <tissue evidence="8">Rhizome</tissue>
    </source>
</reference>
<dbReference type="InterPro" id="IPR005333">
    <property type="entry name" value="Transcription_factor_TCP"/>
</dbReference>
<keyword evidence="4" id="KW-0804">Transcription</keyword>